<organism evidence="1 2">
    <name type="scientific">Shewanella algidipiscicola</name>
    <dbReference type="NCBI Taxonomy" id="614070"/>
    <lineage>
        <taxon>Bacteria</taxon>
        <taxon>Pseudomonadati</taxon>
        <taxon>Pseudomonadota</taxon>
        <taxon>Gammaproteobacteria</taxon>
        <taxon>Alteromonadales</taxon>
        <taxon>Shewanellaceae</taxon>
        <taxon>Shewanella</taxon>
    </lineage>
</organism>
<gene>
    <name evidence="1" type="ORF">TUM4630_21400</name>
</gene>
<dbReference type="Proteomes" id="UP000761574">
    <property type="component" value="Unassembled WGS sequence"/>
</dbReference>
<keyword evidence="2" id="KW-1185">Reference proteome</keyword>
<evidence type="ECO:0000313" key="1">
    <source>
        <dbReference type="EMBL" id="GIU47427.1"/>
    </source>
</evidence>
<proteinExistence type="predicted"/>
<comment type="caution">
    <text evidence="1">The sequence shown here is derived from an EMBL/GenBank/DDBJ whole genome shotgun (WGS) entry which is preliminary data.</text>
</comment>
<sequence length="228" mass="25249">MKLQPYIFSILAISIATWGCIEFINDEKENEFNQNEGNTVSNIINSDGLSPDDAAILVHSDLTVNNADKLISHDSLTNGDDKKNEDVISTELQDNNVVFEENGKLVFDEHYLKELSLNETFDFIASLPLTITNPESLIIMENINEGIGKDIVEYEDMNLKTISCSDKLCGIVISSGNRSNVDSFLDLITSKPIVKEKLKGGSLKIVEDNGEYYGVLFGAIGNMPIQHK</sequence>
<dbReference type="RefSeq" id="WP_119977705.1">
    <property type="nucleotide sequence ID" value="NZ_BPFB01000023.1"/>
</dbReference>
<reference evidence="1 2" key="1">
    <citation type="submission" date="2021-05" db="EMBL/GenBank/DDBJ databases">
        <title>Molecular characterization for Shewanella algae harboring chromosomal blaOXA-55-like strains isolated from clinical and environment sample.</title>
        <authorList>
            <person name="Ohama Y."/>
            <person name="Aoki K."/>
            <person name="Harada S."/>
            <person name="Moriya K."/>
            <person name="Ishii Y."/>
            <person name="Tateda K."/>
        </authorList>
    </citation>
    <scope>NUCLEOTIDE SEQUENCE [LARGE SCALE GENOMIC DNA]</scope>
    <source>
        <strain evidence="1 2">LMG 23746</strain>
    </source>
</reference>
<dbReference type="EMBL" id="BPFB01000023">
    <property type="protein sequence ID" value="GIU47427.1"/>
    <property type="molecule type" value="Genomic_DNA"/>
</dbReference>
<evidence type="ECO:0000313" key="2">
    <source>
        <dbReference type="Proteomes" id="UP000761574"/>
    </source>
</evidence>
<name>A0ABQ4PIM5_9GAMM</name>
<protein>
    <recommendedName>
        <fullName evidence="3">Lipoprotein</fullName>
    </recommendedName>
</protein>
<accession>A0ABQ4PIM5</accession>
<evidence type="ECO:0008006" key="3">
    <source>
        <dbReference type="Google" id="ProtNLM"/>
    </source>
</evidence>